<gene>
    <name evidence="2" type="ORF">SAMN05192565_11779</name>
</gene>
<keyword evidence="3" id="KW-1185">Reference proteome</keyword>
<evidence type="ECO:0000313" key="3">
    <source>
        <dbReference type="Proteomes" id="UP000199229"/>
    </source>
</evidence>
<name>A0A1I2VWA6_9HYPH</name>
<sequence length="196" mass="20954">MAVVRALNAIPTTTLDGENDPTPERLMQAGVTVAMQLGTGRVQIIGTGPVVLGGDRVVRLSEAPLDRLFSRTRLDPVDHDHNRQLYEAGDKLRTHHHYAGLSGIAANDPNHSGGGSAAHRTPISETMERHRRALRIAESAMDAGDWRVVVDVVGLEVTLAAAGRAVGFGNDEAAAAVALDRLRRGLGFLAELWGFN</sequence>
<dbReference type="OrthoDB" id="7995931at2"/>
<evidence type="ECO:0000313" key="2">
    <source>
        <dbReference type="EMBL" id="SFG92667.1"/>
    </source>
</evidence>
<accession>A0A1I2VWA6</accession>
<reference evidence="3" key="1">
    <citation type="submission" date="2016-10" db="EMBL/GenBank/DDBJ databases">
        <authorList>
            <person name="Varghese N."/>
            <person name="Submissions S."/>
        </authorList>
    </citation>
    <scope>NUCLEOTIDE SEQUENCE [LARGE SCALE GENOMIC DNA]</scope>
    <source>
        <strain evidence="3">Gh-105</strain>
    </source>
</reference>
<dbReference type="Proteomes" id="UP000199229">
    <property type="component" value="Unassembled WGS sequence"/>
</dbReference>
<dbReference type="AlphaFoldDB" id="A0A1I2VWA6"/>
<dbReference type="RefSeq" id="WP_091973227.1">
    <property type="nucleotide sequence ID" value="NZ_FOPM01000017.1"/>
</dbReference>
<dbReference type="EMBL" id="FOPM01000017">
    <property type="protein sequence ID" value="SFG92667.1"/>
    <property type="molecule type" value="Genomic_DNA"/>
</dbReference>
<organism evidence="2 3">
    <name type="scientific">Methylobacterium gossipiicola</name>
    <dbReference type="NCBI Taxonomy" id="582675"/>
    <lineage>
        <taxon>Bacteria</taxon>
        <taxon>Pseudomonadati</taxon>
        <taxon>Pseudomonadota</taxon>
        <taxon>Alphaproteobacteria</taxon>
        <taxon>Hyphomicrobiales</taxon>
        <taxon>Methylobacteriaceae</taxon>
        <taxon>Methylobacterium</taxon>
    </lineage>
</organism>
<evidence type="ECO:0000256" key="1">
    <source>
        <dbReference type="SAM" id="MobiDB-lite"/>
    </source>
</evidence>
<protein>
    <submittedName>
        <fullName evidence="2">Uncharacterized protein</fullName>
    </submittedName>
</protein>
<proteinExistence type="predicted"/>
<feature type="region of interest" description="Disordered" evidence="1">
    <location>
        <begin position="102"/>
        <end position="125"/>
    </location>
</feature>